<accession>A0A1B6HPZ4</accession>
<feature type="compositionally biased region" description="Low complexity" evidence="1">
    <location>
        <begin position="77"/>
        <end position="93"/>
    </location>
</feature>
<feature type="non-terminal residue" evidence="2">
    <location>
        <position position="1"/>
    </location>
</feature>
<evidence type="ECO:0000256" key="1">
    <source>
        <dbReference type="SAM" id="MobiDB-lite"/>
    </source>
</evidence>
<gene>
    <name evidence="2" type="ORF">g.31812</name>
</gene>
<evidence type="ECO:0000313" key="2">
    <source>
        <dbReference type="EMBL" id="JAS76752.1"/>
    </source>
</evidence>
<reference evidence="2" key="1">
    <citation type="submission" date="2015-11" db="EMBL/GenBank/DDBJ databases">
        <title>De novo transcriptome assembly of four potential Pierce s Disease insect vectors from Arizona vineyards.</title>
        <authorList>
            <person name="Tassone E.E."/>
        </authorList>
    </citation>
    <scope>NUCLEOTIDE SEQUENCE</scope>
</reference>
<feature type="region of interest" description="Disordered" evidence="1">
    <location>
        <begin position="61"/>
        <end position="96"/>
    </location>
</feature>
<dbReference type="AlphaFoldDB" id="A0A1B6HPZ4"/>
<sequence>VSFTLSTLPKITFVVFGLSKGFFICSPPVSCQLLLLLGEEADKGFLNDQINIDISNITPRSEKQVENETQANGNYKQSSVSVDSNSAQSANNDCSETKCSTGTSQEQHCYGNYCTYVLLFASSLYWHHTLGKF</sequence>
<dbReference type="EMBL" id="GECU01030954">
    <property type="protein sequence ID" value="JAS76752.1"/>
    <property type="molecule type" value="Transcribed_RNA"/>
</dbReference>
<organism evidence="2">
    <name type="scientific">Homalodisca liturata</name>
    <dbReference type="NCBI Taxonomy" id="320908"/>
    <lineage>
        <taxon>Eukaryota</taxon>
        <taxon>Metazoa</taxon>
        <taxon>Ecdysozoa</taxon>
        <taxon>Arthropoda</taxon>
        <taxon>Hexapoda</taxon>
        <taxon>Insecta</taxon>
        <taxon>Pterygota</taxon>
        <taxon>Neoptera</taxon>
        <taxon>Paraneoptera</taxon>
        <taxon>Hemiptera</taxon>
        <taxon>Auchenorrhyncha</taxon>
        <taxon>Membracoidea</taxon>
        <taxon>Cicadellidae</taxon>
        <taxon>Cicadellinae</taxon>
        <taxon>Proconiini</taxon>
        <taxon>Homalodisca</taxon>
    </lineage>
</organism>
<protein>
    <submittedName>
        <fullName evidence="2">Uncharacterized protein</fullName>
    </submittedName>
</protein>
<proteinExistence type="predicted"/>
<name>A0A1B6HPZ4_9HEMI</name>
<feature type="compositionally biased region" description="Polar residues" evidence="1">
    <location>
        <begin position="67"/>
        <end position="76"/>
    </location>
</feature>